<dbReference type="KEGG" id="cam:101504071"/>
<feature type="compositionally biased region" description="Polar residues" evidence="7">
    <location>
        <begin position="1035"/>
        <end position="1059"/>
    </location>
</feature>
<dbReference type="SUPFAM" id="SSF52540">
    <property type="entry name" value="P-loop containing nucleoside triphosphate hydrolases"/>
    <property type="match status" value="1"/>
</dbReference>
<evidence type="ECO:0000256" key="7">
    <source>
        <dbReference type="SAM" id="MobiDB-lite"/>
    </source>
</evidence>
<evidence type="ECO:0000256" key="6">
    <source>
        <dbReference type="SAM" id="Coils"/>
    </source>
</evidence>
<dbReference type="InterPro" id="IPR036961">
    <property type="entry name" value="Kinesin_motor_dom_sf"/>
</dbReference>
<feature type="region of interest" description="Disordered" evidence="7">
    <location>
        <begin position="1035"/>
        <end position="1071"/>
    </location>
</feature>
<evidence type="ECO:0000313" key="10">
    <source>
        <dbReference type="RefSeq" id="XP_004500931.1"/>
    </source>
</evidence>
<keyword evidence="4 5" id="KW-0505">Motor protein</keyword>
<feature type="binding site" evidence="5">
    <location>
        <begin position="172"/>
        <end position="179"/>
    </location>
    <ligand>
        <name>ATP</name>
        <dbReference type="ChEBI" id="CHEBI:30616"/>
    </ligand>
</feature>
<keyword evidence="9" id="KW-1185">Reference proteome</keyword>
<evidence type="ECO:0000256" key="2">
    <source>
        <dbReference type="ARBA" id="ARBA00022741"/>
    </source>
</evidence>
<dbReference type="SMART" id="SM00129">
    <property type="entry name" value="KISc"/>
    <property type="match status" value="1"/>
</dbReference>
<dbReference type="Proteomes" id="UP000087171">
    <property type="component" value="Chromosome Ca5"/>
</dbReference>
<name>A0A1S2Y9D9_CICAR</name>
<keyword evidence="3 5" id="KW-0067">ATP-binding</keyword>
<reference evidence="10" key="2">
    <citation type="submission" date="2025-08" db="UniProtKB">
        <authorList>
            <consortium name="RefSeq"/>
        </authorList>
    </citation>
    <scope>IDENTIFICATION</scope>
    <source>
        <tissue evidence="10">Etiolated seedlings</tissue>
    </source>
</reference>
<feature type="region of interest" description="Disordered" evidence="7">
    <location>
        <begin position="1"/>
        <end position="53"/>
    </location>
</feature>
<dbReference type="AlphaFoldDB" id="A0A1S2Y9D9"/>
<dbReference type="STRING" id="3827.A0A1S2Y9D9"/>
<dbReference type="eggNOG" id="KOG0242">
    <property type="taxonomic scope" value="Eukaryota"/>
</dbReference>
<gene>
    <name evidence="10" type="primary">LOC101504071</name>
</gene>
<feature type="region of interest" description="Disordered" evidence="7">
    <location>
        <begin position="961"/>
        <end position="988"/>
    </location>
</feature>
<dbReference type="OrthoDB" id="123929at2759"/>
<feature type="compositionally biased region" description="Polar residues" evidence="7">
    <location>
        <begin position="39"/>
        <end position="53"/>
    </location>
</feature>
<evidence type="ECO:0000313" key="9">
    <source>
        <dbReference type="Proteomes" id="UP000087171"/>
    </source>
</evidence>
<protein>
    <submittedName>
        <fullName evidence="10">Kinesin-like protein KIN-6 isoform X1</fullName>
    </submittedName>
</protein>
<evidence type="ECO:0000256" key="3">
    <source>
        <dbReference type="ARBA" id="ARBA00022840"/>
    </source>
</evidence>
<dbReference type="GO" id="GO:0003777">
    <property type="term" value="F:microtubule motor activity"/>
    <property type="evidence" value="ECO:0007669"/>
    <property type="project" value="InterPro"/>
</dbReference>
<dbReference type="InterPro" id="IPR027417">
    <property type="entry name" value="P-loop_NTPase"/>
</dbReference>
<dbReference type="PANTHER" id="PTHR24115:SF1008">
    <property type="entry name" value="KINESIN-LIKE PROTEIN SUBITO"/>
    <property type="match status" value="1"/>
</dbReference>
<feature type="compositionally biased region" description="Basic and acidic residues" evidence="7">
    <location>
        <begin position="837"/>
        <end position="847"/>
    </location>
</feature>
<dbReference type="PaxDb" id="3827-XP_004500931.1"/>
<keyword evidence="2 5" id="KW-0547">Nucleotide-binding</keyword>
<organism evidence="9 10">
    <name type="scientific">Cicer arietinum</name>
    <name type="common">Chickpea</name>
    <name type="synonym">Garbanzo</name>
    <dbReference type="NCBI Taxonomy" id="3827"/>
    <lineage>
        <taxon>Eukaryota</taxon>
        <taxon>Viridiplantae</taxon>
        <taxon>Streptophyta</taxon>
        <taxon>Embryophyta</taxon>
        <taxon>Tracheophyta</taxon>
        <taxon>Spermatophyta</taxon>
        <taxon>Magnoliopsida</taxon>
        <taxon>eudicotyledons</taxon>
        <taxon>Gunneridae</taxon>
        <taxon>Pentapetalae</taxon>
        <taxon>rosids</taxon>
        <taxon>fabids</taxon>
        <taxon>Fabales</taxon>
        <taxon>Fabaceae</taxon>
        <taxon>Papilionoideae</taxon>
        <taxon>50 kb inversion clade</taxon>
        <taxon>NPAAA clade</taxon>
        <taxon>Hologalegina</taxon>
        <taxon>IRL clade</taxon>
        <taxon>Cicereae</taxon>
        <taxon>Cicer</taxon>
    </lineage>
</organism>
<evidence type="ECO:0000256" key="5">
    <source>
        <dbReference type="PROSITE-ProRule" id="PRU00283"/>
    </source>
</evidence>
<dbReference type="PRINTS" id="PR00380">
    <property type="entry name" value="KINESINHEAVY"/>
</dbReference>
<accession>A0A1S2Y9D9</accession>
<evidence type="ECO:0000256" key="1">
    <source>
        <dbReference type="ARBA" id="ARBA00022701"/>
    </source>
</evidence>
<dbReference type="GO" id="GO:0005874">
    <property type="term" value="C:microtubule"/>
    <property type="evidence" value="ECO:0007669"/>
    <property type="project" value="UniProtKB-KW"/>
</dbReference>
<dbReference type="GO" id="GO:0005634">
    <property type="term" value="C:nucleus"/>
    <property type="evidence" value="ECO:0007669"/>
    <property type="project" value="TreeGrafter"/>
</dbReference>
<dbReference type="GeneID" id="101504071"/>
<keyword evidence="6" id="KW-0175">Coiled coil</keyword>
<sequence>MDNGTPKTGPNTVTIRRNPPRRARPTPQGITPFPHEEILSTQPLQSQNPSTSENENLKVFLRIRPIQPPDQAPRARAKSAWPKNPTKKITAVVNTSKKKSSTTCISINDSQSVTLSVPSDLHESKRVKSETYGGFSHVFPSDSSQFEVYERMVKPLVEDFLKGRSGMLAALGPSGSGKTHTVFGSPRDPGMVPRVLHHIFNETEPDGKHNSRSFYIAIFEIYSERGKAEKLFDLLPDGGELSMQQSTVRGLKEVLICNAEQAESLIAQAVIKRATAMTNTNSQSSRSQCIINIRDVPQKCIGVVNPKSNDAVLTIIDLAGAEREKRTGNQGTRLLESNFINNTLMVFGLCLRSLLEHQKNPKKQLQKHFQNSMLTRYLRDYLEGKKRMTLLLTAKSGEDDYLDTSHLLRQTSPYMQIKYNEVDPSHMVSKKRHHQASSIIDNAKQSPSLAHLKRMKLIREHTVENDEKGVEDCNTSKKDTSTVCKLDTSNSVSFKSESDSHVRNERSHIIMRNFARALWNVLKECNSKLTVADKELQSLKESIEHEKKKNLGLETQLDEFRASCTCCKGINVKTVTEDYSSVDPDHPHNLYQQEMFNAESSSEPRIGLSDKEHMLGTTCTDLDSEKSDREVSISSSKSEHDNVLKVEVVSKETYNAESSSQLRLEQSNDEHMLGTACTELDSEKSDRKISVSLLNLGCHNAFEVDVVSKILSETFDAQPLSDPRLYMSNEEPMLGSPRTHFDSEKSDREVSVSLSEPGHHNALEVDSMCKIPSETFPAESSTDPRIDQSDAEHMLGTTCTKLDSEKSDRELSVSSSKPRHHNALEDGAVGKTPCETFHSESSSKPRLDQSDEAHMLGSTCRVLDSEKSDWEVAVSLSKPRLHKPFEVDALRKIPNETFNAEASSEPRLNQLDEGHMLGAICTELVSERSDREVSVFSSKPEHHNALEVDAVNMIPNEACHAESSSEPRFDLSNEAPMPGPSCTLLNSEKSDSIVSRGVSVSSSKPEDHKALGVDDVRNMPSELLVSSLSTKSDILDSSTAKDVSSTKIPSDLEVNNSCKPSRPKRTLMPSSSVLSRDLSTFDLIDESEKLKGNRNTRKLAAPDPKRSNGSISLLHMLQSRKSNLRL</sequence>
<dbReference type="GO" id="GO:0005524">
    <property type="term" value="F:ATP binding"/>
    <property type="evidence" value="ECO:0007669"/>
    <property type="project" value="UniProtKB-UniRule"/>
</dbReference>
<feature type="compositionally biased region" description="Basic and acidic residues" evidence="7">
    <location>
        <begin position="961"/>
        <end position="971"/>
    </location>
</feature>
<dbReference type="GO" id="GO:0005871">
    <property type="term" value="C:kinesin complex"/>
    <property type="evidence" value="ECO:0007669"/>
    <property type="project" value="TreeGrafter"/>
</dbReference>
<dbReference type="PANTHER" id="PTHR24115">
    <property type="entry name" value="KINESIN-RELATED"/>
    <property type="match status" value="1"/>
</dbReference>
<evidence type="ECO:0000259" key="8">
    <source>
        <dbReference type="PROSITE" id="PS50067"/>
    </source>
</evidence>
<dbReference type="Gene3D" id="3.40.850.10">
    <property type="entry name" value="Kinesin motor domain"/>
    <property type="match status" value="1"/>
</dbReference>
<reference evidence="9" key="1">
    <citation type="journal article" date="2013" name="Nat. Biotechnol.">
        <title>Draft genome sequence of chickpea (Cicer arietinum) provides a resource for trait improvement.</title>
        <authorList>
            <person name="Varshney R.K."/>
            <person name="Song C."/>
            <person name="Saxena R.K."/>
            <person name="Azam S."/>
            <person name="Yu S."/>
            <person name="Sharpe A.G."/>
            <person name="Cannon S."/>
            <person name="Baek J."/>
            <person name="Rosen B.D."/>
            <person name="Tar'an B."/>
            <person name="Millan T."/>
            <person name="Zhang X."/>
            <person name="Ramsay L.D."/>
            <person name="Iwata A."/>
            <person name="Wang Y."/>
            <person name="Nelson W."/>
            <person name="Farmer A.D."/>
            <person name="Gaur P.M."/>
            <person name="Soderlund C."/>
            <person name="Penmetsa R.V."/>
            <person name="Xu C."/>
            <person name="Bharti A.K."/>
            <person name="He W."/>
            <person name="Winter P."/>
            <person name="Zhao S."/>
            <person name="Hane J.K."/>
            <person name="Carrasquilla-Garcia N."/>
            <person name="Condie J.A."/>
            <person name="Upadhyaya H.D."/>
            <person name="Luo M.C."/>
            <person name="Thudi M."/>
            <person name="Gowda C.L."/>
            <person name="Singh N.P."/>
            <person name="Lichtenzveig J."/>
            <person name="Gali K.K."/>
            <person name="Rubio J."/>
            <person name="Nadarajan N."/>
            <person name="Dolezel J."/>
            <person name="Bansal K.C."/>
            <person name="Xu X."/>
            <person name="Edwards D."/>
            <person name="Zhang G."/>
            <person name="Kahl G."/>
            <person name="Gil J."/>
            <person name="Singh K.B."/>
            <person name="Datta S.K."/>
            <person name="Jackson S.A."/>
            <person name="Wang J."/>
            <person name="Cook D.R."/>
        </authorList>
    </citation>
    <scope>NUCLEOTIDE SEQUENCE [LARGE SCALE GENOMIC DNA]</scope>
    <source>
        <strain evidence="9">cv. CDC Frontier</strain>
    </source>
</reference>
<dbReference type="PROSITE" id="PS50067">
    <property type="entry name" value="KINESIN_MOTOR_2"/>
    <property type="match status" value="1"/>
</dbReference>
<feature type="region of interest" description="Disordered" evidence="7">
    <location>
        <begin position="798"/>
        <end position="847"/>
    </location>
</feature>
<proteinExistence type="inferred from homology"/>
<dbReference type="Pfam" id="PF00225">
    <property type="entry name" value="Kinesin"/>
    <property type="match status" value="1"/>
</dbReference>
<feature type="compositionally biased region" description="Basic and acidic residues" evidence="7">
    <location>
        <begin position="802"/>
        <end position="811"/>
    </location>
</feature>
<feature type="coiled-coil region" evidence="6">
    <location>
        <begin position="522"/>
        <end position="556"/>
    </location>
</feature>
<dbReference type="GO" id="GO:0007018">
    <property type="term" value="P:microtubule-based movement"/>
    <property type="evidence" value="ECO:0007669"/>
    <property type="project" value="InterPro"/>
</dbReference>
<comment type="similarity">
    <text evidence="5">Belongs to the TRAFAC class myosin-kinesin ATPase superfamily. Kinesin family.</text>
</comment>
<dbReference type="InterPro" id="IPR001752">
    <property type="entry name" value="Kinesin_motor_dom"/>
</dbReference>
<dbReference type="InterPro" id="IPR027640">
    <property type="entry name" value="Kinesin-like_fam"/>
</dbReference>
<dbReference type="RefSeq" id="XP_004500931.1">
    <property type="nucleotide sequence ID" value="XM_004500874.3"/>
</dbReference>
<feature type="compositionally biased region" description="Polar residues" evidence="7">
    <location>
        <begin position="1"/>
        <end position="15"/>
    </location>
</feature>
<feature type="domain" description="Kinesin motor" evidence="8">
    <location>
        <begin position="56"/>
        <end position="417"/>
    </location>
</feature>
<dbReference type="GO" id="GO:0008017">
    <property type="term" value="F:microtubule binding"/>
    <property type="evidence" value="ECO:0007669"/>
    <property type="project" value="InterPro"/>
</dbReference>
<evidence type="ECO:0000256" key="4">
    <source>
        <dbReference type="ARBA" id="ARBA00023175"/>
    </source>
</evidence>
<keyword evidence="1" id="KW-0493">Microtubule</keyword>
<dbReference type="GO" id="GO:0016887">
    <property type="term" value="F:ATP hydrolysis activity"/>
    <property type="evidence" value="ECO:0007669"/>
    <property type="project" value="TreeGrafter"/>
</dbReference>